<proteinExistence type="inferred from homology"/>
<evidence type="ECO:0000256" key="10">
    <source>
        <dbReference type="PIRSR" id="PIRSR000239-1"/>
    </source>
</evidence>
<dbReference type="Pfam" id="PF10417">
    <property type="entry name" value="1-cysPrx_C"/>
    <property type="match status" value="1"/>
</dbReference>
<dbReference type="InterPro" id="IPR013766">
    <property type="entry name" value="Thioredoxin_domain"/>
</dbReference>
<evidence type="ECO:0000256" key="7">
    <source>
        <dbReference type="ARBA" id="ARBA00023284"/>
    </source>
</evidence>
<evidence type="ECO:0000256" key="6">
    <source>
        <dbReference type="ARBA" id="ARBA00023157"/>
    </source>
</evidence>
<comment type="caution">
    <text evidence="12">The sequence shown here is derived from an EMBL/GenBank/DDBJ whole genome shotgun (WGS) entry which is preliminary data.</text>
</comment>
<feature type="domain" description="Thioredoxin" evidence="11">
    <location>
        <begin position="3"/>
        <end position="161"/>
    </location>
</feature>
<evidence type="ECO:0000256" key="9">
    <source>
        <dbReference type="PIRNR" id="PIRNR000239"/>
    </source>
</evidence>
<dbReference type="Proteomes" id="UP001145021">
    <property type="component" value="Unassembled WGS sequence"/>
</dbReference>
<dbReference type="GO" id="GO:0033554">
    <property type="term" value="P:cellular response to stress"/>
    <property type="evidence" value="ECO:0007669"/>
    <property type="project" value="TreeGrafter"/>
</dbReference>
<evidence type="ECO:0000256" key="4">
    <source>
        <dbReference type="ARBA" id="ARBA00022862"/>
    </source>
</evidence>
<dbReference type="GO" id="GO:0008379">
    <property type="term" value="F:thioredoxin peroxidase activity"/>
    <property type="evidence" value="ECO:0007669"/>
    <property type="project" value="TreeGrafter"/>
</dbReference>
<evidence type="ECO:0000256" key="5">
    <source>
        <dbReference type="ARBA" id="ARBA00023002"/>
    </source>
</evidence>
<keyword evidence="4 9" id="KW-0049">Antioxidant</keyword>
<evidence type="ECO:0000256" key="1">
    <source>
        <dbReference type="ARBA" id="ARBA00009796"/>
    </source>
</evidence>
<comment type="catalytic activity">
    <reaction evidence="8">
        <text>a hydroperoxide + [thioredoxin]-dithiol = an alcohol + [thioredoxin]-disulfide + H2O</text>
        <dbReference type="Rhea" id="RHEA:62620"/>
        <dbReference type="Rhea" id="RHEA-COMP:10698"/>
        <dbReference type="Rhea" id="RHEA-COMP:10700"/>
        <dbReference type="ChEBI" id="CHEBI:15377"/>
        <dbReference type="ChEBI" id="CHEBI:29950"/>
        <dbReference type="ChEBI" id="CHEBI:30879"/>
        <dbReference type="ChEBI" id="CHEBI:35924"/>
        <dbReference type="ChEBI" id="CHEBI:50058"/>
        <dbReference type="EC" id="1.11.1.24"/>
    </reaction>
</comment>
<dbReference type="AlphaFoldDB" id="A0A9W7XT17"/>
<dbReference type="PANTHER" id="PTHR10681:SF176">
    <property type="entry name" value="THIOREDOXIN DOMAIN-CONTAINING PROTEIN"/>
    <property type="match status" value="1"/>
</dbReference>
<keyword evidence="13" id="KW-1185">Reference proteome</keyword>
<feature type="active site" description="Cysteine sulfenic acid (-SOH) intermediate; for peroxidase activity" evidence="10">
    <location>
        <position position="48"/>
    </location>
</feature>
<reference evidence="12" key="1">
    <citation type="submission" date="2022-07" db="EMBL/GenBank/DDBJ databases">
        <title>Phylogenomic reconstructions and comparative analyses of Kickxellomycotina fungi.</title>
        <authorList>
            <person name="Reynolds N.K."/>
            <person name="Stajich J.E."/>
            <person name="Barry K."/>
            <person name="Grigoriev I.V."/>
            <person name="Crous P."/>
            <person name="Smith M.E."/>
        </authorList>
    </citation>
    <scope>NUCLEOTIDE SEQUENCE</scope>
    <source>
        <strain evidence="12">NBRC 105413</strain>
    </source>
</reference>
<evidence type="ECO:0000259" key="11">
    <source>
        <dbReference type="PROSITE" id="PS51352"/>
    </source>
</evidence>
<keyword evidence="6" id="KW-1015">Disulfide bond</keyword>
<evidence type="ECO:0000256" key="3">
    <source>
        <dbReference type="ARBA" id="ARBA00022559"/>
    </source>
</evidence>
<keyword evidence="7 9" id="KW-0676">Redox-active center</keyword>
<dbReference type="InterPro" id="IPR024706">
    <property type="entry name" value="Peroxiredoxin_AhpC-typ"/>
</dbReference>
<evidence type="ECO:0000313" key="13">
    <source>
        <dbReference type="Proteomes" id="UP001145021"/>
    </source>
</evidence>
<dbReference type="EC" id="1.11.1.24" evidence="2"/>
<comment type="function">
    <text evidence="9">Thiol-specific peroxidase that catalyzes the reduction of hydrogen peroxide and organic hydroperoxides to water and alcohols, respectively.</text>
</comment>
<dbReference type="GO" id="GO:0045454">
    <property type="term" value="P:cell redox homeostasis"/>
    <property type="evidence" value="ECO:0007669"/>
    <property type="project" value="TreeGrafter"/>
</dbReference>
<dbReference type="PROSITE" id="PS51352">
    <property type="entry name" value="THIOREDOXIN_2"/>
    <property type="match status" value="1"/>
</dbReference>
<name>A0A9W7XT17_9FUNG</name>
<dbReference type="CDD" id="cd03015">
    <property type="entry name" value="PRX_Typ2cys"/>
    <property type="match status" value="1"/>
</dbReference>
<evidence type="ECO:0000256" key="2">
    <source>
        <dbReference type="ARBA" id="ARBA00013017"/>
    </source>
</evidence>
<dbReference type="InterPro" id="IPR050217">
    <property type="entry name" value="Peroxiredoxin"/>
</dbReference>
<dbReference type="InterPro" id="IPR000866">
    <property type="entry name" value="AhpC/TSA"/>
</dbReference>
<accession>A0A9W7XT17</accession>
<organism evidence="12 13">
    <name type="scientific">Coemansia asiatica</name>
    <dbReference type="NCBI Taxonomy" id="1052880"/>
    <lineage>
        <taxon>Eukaryota</taxon>
        <taxon>Fungi</taxon>
        <taxon>Fungi incertae sedis</taxon>
        <taxon>Zoopagomycota</taxon>
        <taxon>Kickxellomycotina</taxon>
        <taxon>Kickxellomycetes</taxon>
        <taxon>Kickxellales</taxon>
        <taxon>Kickxellaceae</taxon>
        <taxon>Coemansia</taxon>
    </lineage>
</organism>
<dbReference type="SUPFAM" id="SSF52833">
    <property type="entry name" value="Thioredoxin-like"/>
    <property type="match status" value="1"/>
</dbReference>
<evidence type="ECO:0000256" key="8">
    <source>
        <dbReference type="ARBA" id="ARBA00049091"/>
    </source>
</evidence>
<dbReference type="FunFam" id="3.40.30.10:FF:000003">
    <property type="entry name" value="Peroxiredoxin 1"/>
    <property type="match status" value="1"/>
</dbReference>
<keyword evidence="3 9" id="KW-0575">Peroxidase</keyword>
<protein>
    <recommendedName>
        <fullName evidence="2">thioredoxin-dependent peroxiredoxin</fullName>
        <ecNumber evidence="2">1.11.1.24</ecNumber>
    </recommendedName>
</protein>
<dbReference type="GO" id="GO:0042744">
    <property type="term" value="P:hydrogen peroxide catabolic process"/>
    <property type="evidence" value="ECO:0007669"/>
    <property type="project" value="TreeGrafter"/>
</dbReference>
<gene>
    <name evidence="12" type="primary">PRDX1</name>
    <name evidence="12" type="ORF">LPJ64_000225</name>
</gene>
<dbReference type="Pfam" id="PF00578">
    <property type="entry name" value="AhpC-TSA"/>
    <property type="match status" value="1"/>
</dbReference>
<dbReference type="EMBL" id="JANBOH010000004">
    <property type="protein sequence ID" value="KAJ1648527.1"/>
    <property type="molecule type" value="Genomic_DNA"/>
</dbReference>
<dbReference type="Gene3D" id="3.40.30.10">
    <property type="entry name" value="Glutaredoxin"/>
    <property type="match status" value="1"/>
</dbReference>
<dbReference type="GO" id="GO:0006979">
    <property type="term" value="P:response to oxidative stress"/>
    <property type="evidence" value="ECO:0007669"/>
    <property type="project" value="TreeGrafter"/>
</dbReference>
<dbReference type="PIRSF" id="PIRSF000239">
    <property type="entry name" value="AHPC"/>
    <property type="match status" value="1"/>
</dbReference>
<comment type="similarity">
    <text evidence="1">Belongs to the peroxiredoxin family. AhpC/Prx1 subfamily.</text>
</comment>
<dbReference type="InterPro" id="IPR036249">
    <property type="entry name" value="Thioredoxin-like_sf"/>
</dbReference>
<evidence type="ECO:0000313" key="12">
    <source>
        <dbReference type="EMBL" id="KAJ1648527.1"/>
    </source>
</evidence>
<dbReference type="InterPro" id="IPR019479">
    <property type="entry name" value="Peroxiredoxin_C"/>
</dbReference>
<dbReference type="GO" id="GO:0005829">
    <property type="term" value="C:cytosol"/>
    <property type="evidence" value="ECO:0007669"/>
    <property type="project" value="TreeGrafter"/>
</dbReference>
<dbReference type="PANTHER" id="PTHR10681">
    <property type="entry name" value="THIOREDOXIN PEROXIDASE"/>
    <property type="match status" value="1"/>
</dbReference>
<sequence>MVLQPRSLAPQFTADALVDGEIKKISLSDYKGKYVVLFAWPFDFTFVCPTEICAFSDRYEDFQKLGAEVLGFSCDSVFTHFNWVQQPRKEGGLGEIKFPMIADTNQKIARDYQILYEDEGCPCRGLFIIDPEQKIRIMMINDNPVGRSVDEALRLLEALQFTDKHGEVCPANWKAGQDTIKPGISQSKEFFAKAN</sequence>
<keyword evidence="5 9" id="KW-0560">Oxidoreductase</keyword>